<organism evidence="1 2">
    <name type="scientific">Evansella alkalicola</name>
    <dbReference type="NCBI Taxonomy" id="745819"/>
    <lineage>
        <taxon>Bacteria</taxon>
        <taxon>Bacillati</taxon>
        <taxon>Bacillota</taxon>
        <taxon>Bacilli</taxon>
        <taxon>Bacillales</taxon>
        <taxon>Bacillaceae</taxon>
        <taxon>Evansella</taxon>
    </lineage>
</organism>
<reference evidence="1 2" key="1">
    <citation type="submission" date="2021-06" db="EMBL/GenBank/DDBJ databases">
        <title>Bacillus sp. RD4P76, an endophyte from a halophyte.</title>
        <authorList>
            <person name="Sun J.-Q."/>
        </authorList>
    </citation>
    <scope>NUCLEOTIDE SEQUENCE [LARGE SCALE GENOMIC DNA]</scope>
    <source>
        <strain evidence="1 2">JCM 17098</strain>
    </source>
</reference>
<sequence length="83" mass="9958">MIRKLKFFNHLSIIRHVEDLGIKKRATNIAFPIIVEGKIYHNYLEWINQQLKMKGIPNYKSENKILHVTSKHELHVDVPRIYH</sequence>
<protein>
    <submittedName>
        <fullName evidence="1">DUF421 domain-containing protein</fullName>
    </submittedName>
</protein>
<evidence type="ECO:0000313" key="2">
    <source>
        <dbReference type="Proteomes" id="UP000790580"/>
    </source>
</evidence>
<proteinExistence type="predicted"/>
<accession>A0ABS6JWA3</accession>
<keyword evidence="2" id="KW-1185">Reference proteome</keyword>
<gene>
    <name evidence="1" type="ORF">KS407_15710</name>
</gene>
<comment type="caution">
    <text evidence="1">The sequence shown here is derived from an EMBL/GenBank/DDBJ whole genome shotgun (WGS) entry which is preliminary data.</text>
</comment>
<evidence type="ECO:0000313" key="1">
    <source>
        <dbReference type="EMBL" id="MBU9722863.1"/>
    </source>
</evidence>
<dbReference type="Proteomes" id="UP000790580">
    <property type="component" value="Unassembled WGS sequence"/>
</dbReference>
<dbReference type="EMBL" id="JAHQCR010000063">
    <property type="protein sequence ID" value="MBU9722863.1"/>
    <property type="molecule type" value="Genomic_DNA"/>
</dbReference>
<dbReference type="RefSeq" id="WP_088073655.1">
    <property type="nucleotide sequence ID" value="NZ_JAHQCR010000063.1"/>
</dbReference>
<name>A0ABS6JWA3_9BACI</name>